<reference evidence="3" key="1">
    <citation type="journal article" date="2018" name="Genome Biol. Evol.">
        <title>Genomics and development of Lentinus tigrinus, a white-rot wood-decaying mushroom with dimorphic fruiting bodies.</title>
        <authorList>
            <person name="Wu B."/>
            <person name="Xu Z."/>
            <person name="Knudson A."/>
            <person name="Carlson A."/>
            <person name="Chen N."/>
            <person name="Kovaka S."/>
            <person name="LaButti K."/>
            <person name="Lipzen A."/>
            <person name="Pennachio C."/>
            <person name="Riley R."/>
            <person name="Schakwitz W."/>
            <person name="Umezawa K."/>
            <person name="Ohm R.A."/>
            <person name="Grigoriev I.V."/>
            <person name="Nagy L.G."/>
            <person name="Gibbons J."/>
            <person name="Hibbett D."/>
        </authorList>
    </citation>
    <scope>NUCLEOTIDE SEQUENCE [LARGE SCALE GENOMIC DNA]</scope>
    <source>
        <strain evidence="3">ALCF2SS1-6</strain>
    </source>
</reference>
<feature type="region of interest" description="Disordered" evidence="1">
    <location>
        <begin position="515"/>
        <end position="539"/>
    </location>
</feature>
<evidence type="ECO:0000313" key="4">
    <source>
        <dbReference type="Proteomes" id="UP000313359"/>
    </source>
</evidence>
<dbReference type="EMBL" id="ML122261">
    <property type="protein sequence ID" value="RPD61756.1"/>
    <property type="molecule type" value="Genomic_DNA"/>
</dbReference>
<dbReference type="Proteomes" id="UP000313359">
    <property type="component" value="Unassembled WGS sequence"/>
</dbReference>
<keyword evidence="2" id="KW-0472">Membrane</keyword>
<feature type="region of interest" description="Disordered" evidence="1">
    <location>
        <begin position="375"/>
        <end position="399"/>
    </location>
</feature>
<keyword evidence="2" id="KW-1133">Transmembrane helix</keyword>
<feature type="compositionally biased region" description="Pro residues" evidence="1">
    <location>
        <begin position="713"/>
        <end position="722"/>
    </location>
</feature>
<keyword evidence="2" id="KW-0812">Transmembrane</keyword>
<dbReference type="AlphaFoldDB" id="A0A5C2SJY7"/>
<proteinExistence type="predicted"/>
<sequence length="876" mass="96253">MGEICLSLAPILRCQSLTRLEAGILLLPTGFEIIFAIVLLWVKRGSDKRSSHRKHVFLASEVFVYFLLAVLDLLTHTIPTIGNSLDSFKSLDIIIGVASFIPLFLYTFALYLLTTTELIPALPVRFQTLAKYVLFAFIPLIILMNELGSFVGITYRSFGGVDGTPLVLGVGFTDSVTQMFLSSVTLVLLTAFQAANFCIAFYRLVKALSHQRSLDSQQSEKEMEAHLFRGLGWIVAGTKLGAIETVIGFASGGFGIVFTRRILRLLGHGCLIIGMVKGVDTVEDFKLYSPGESQRRRKSTLRAMIANPRFSTFRHVGGHDFTGQNPFDEKRSSVIKLGDPSWMRRDRKLASIDEERATPGLLNTRKSSSITFNLASHPSLHRKAKGSRDSGSSFGSTRHDSWRNSWPYARSEADEYADVQEDAQEIDVPAAVPRPRLPRPPVDARQRVTVHIRQDRLPVLELRRFSNLEFLDLIQDPFRDPHNRALSLPGTFEPAQQHPVNHVSASFTRLPAYGGARKPGLPSSVARKPSTRSVRPVQQPSLRESVINREAGRVSSFASYDRPWSNAGSSARNYRDSAVSFGEPVPPQSSQRTSVTSFVQPRGSTMNYDEEPASATSFHAIGSPDATITSWETPGSRATARLTVMSRKDRGLSSSTTASDVHELALQFPVIPPRPFATGPIRRSMLSQEVPRSEFIAEGVEQPVSESPEHPSPEPVPSPPVARIPSVKRKPAPLMTEGLYDERIRSVEIEQVIDEDVVAVQLPTPMSAPHRGVMAASRRTHSAELADVPLTPEDDDSFVSGEVEIARSASLVRRGAGEGPKLVRVKSVGNAPMRSVSSAHRTAFTRDSVKVELGHIAREGKLAAAASVNDEVIHIA</sequence>
<gene>
    <name evidence="3" type="ORF">L227DRAFT_59778</name>
</gene>
<protein>
    <submittedName>
        <fullName evidence="3">Uncharacterized protein</fullName>
    </submittedName>
</protein>
<dbReference type="OrthoDB" id="3219582at2759"/>
<name>A0A5C2SJY7_9APHY</name>
<evidence type="ECO:0000256" key="1">
    <source>
        <dbReference type="SAM" id="MobiDB-lite"/>
    </source>
</evidence>
<keyword evidence="4" id="KW-1185">Reference proteome</keyword>
<feature type="region of interest" description="Disordered" evidence="1">
    <location>
        <begin position="700"/>
        <end position="729"/>
    </location>
</feature>
<evidence type="ECO:0000256" key="2">
    <source>
        <dbReference type="SAM" id="Phobius"/>
    </source>
</evidence>
<feature type="transmembrane region" description="Helical" evidence="2">
    <location>
        <begin position="133"/>
        <end position="158"/>
    </location>
</feature>
<feature type="transmembrane region" description="Helical" evidence="2">
    <location>
        <begin position="22"/>
        <end position="42"/>
    </location>
</feature>
<organism evidence="3 4">
    <name type="scientific">Lentinus tigrinus ALCF2SS1-6</name>
    <dbReference type="NCBI Taxonomy" id="1328759"/>
    <lineage>
        <taxon>Eukaryota</taxon>
        <taxon>Fungi</taxon>
        <taxon>Dikarya</taxon>
        <taxon>Basidiomycota</taxon>
        <taxon>Agaricomycotina</taxon>
        <taxon>Agaricomycetes</taxon>
        <taxon>Polyporales</taxon>
        <taxon>Polyporaceae</taxon>
        <taxon>Lentinus</taxon>
    </lineage>
</organism>
<feature type="transmembrane region" description="Helical" evidence="2">
    <location>
        <begin position="93"/>
        <end position="113"/>
    </location>
</feature>
<feature type="transmembrane region" description="Helical" evidence="2">
    <location>
        <begin position="178"/>
        <end position="202"/>
    </location>
</feature>
<evidence type="ECO:0000313" key="3">
    <source>
        <dbReference type="EMBL" id="RPD61756.1"/>
    </source>
</evidence>
<feature type="transmembrane region" description="Helical" evidence="2">
    <location>
        <begin position="62"/>
        <end position="81"/>
    </location>
</feature>
<dbReference type="STRING" id="1328759.A0A5C2SJY7"/>
<accession>A0A5C2SJY7</accession>